<dbReference type="GO" id="GO:0019239">
    <property type="term" value="F:deaminase activity"/>
    <property type="evidence" value="ECO:0007669"/>
    <property type="project" value="TreeGrafter"/>
</dbReference>
<dbReference type="Proteomes" id="UP000077875">
    <property type="component" value="Chromosome"/>
</dbReference>
<dbReference type="KEGG" id="haa:A5892_02745"/>
<dbReference type="CDD" id="cd00448">
    <property type="entry name" value="YjgF_YER057c_UK114_family"/>
    <property type="match status" value="1"/>
</dbReference>
<dbReference type="PANTHER" id="PTHR11803:SF39">
    <property type="entry name" value="2-IMINOBUTANOATE_2-IMINOPROPANOATE DEAMINASE"/>
    <property type="match status" value="1"/>
</dbReference>
<evidence type="ECO:0000313" key="2">
    <source>
        <dbReference type="EMBL" id="ANF56520.1"/>
    </source>
</evidence>
<organism evidence="2 3">
    <name type="scientific">Halotalea alkalilenta</name>
    <dbReference type="NCBI Taxonomy" id="376489"/>
    <lineage>
        <taxon>Bacteria</taxon>
        <taxon>Pseudomonadati</taxon>
        <taxon>Pseudomonadota</taxon>
        <taxon>Gammaproteobacteria</taxon>
        <taxon>Oceanospirillales</taxon>
        <taxon>Halomonadaceae</taxon>
        <taxon>Halotalea</taxon>
    </lineage>
</organism>
<dbReference type="InterPro" id="IPR019897">
    <property type="entry name" value="RidA_CS"/>
</dbReference>
<proteinExistence type="inferred from homology"/>
<dbReference type="InterPro" id="IPR006175">
    <property type="entry name" value="YjgF/YER057c/UK114"/>
</dbReference>
<dbReference type="AlphaFoldDB" id="A0A172YB96"/>
<keyword evidence="3" id="KW-1185">Reference proteome</keyword>
<sequence length="108" mass="11633">MLFVSGQLPFNPRSGTFPDGIEAQFVQAMANVEAVLRAGDATLANLVNVQIFISDVAHWPTVNTHYARLLGAHRPARAIIPCGELHYGALVEITAVAELVNPGQESLR</sequence>
<evidence type="ECO:0000313" key="3">
    <source>
        <dbReference type="Proteomes" id="UP000077875"/>
    </source>
</evidence>
<dbReference type="STRING" id="376489.A5892_02745"/>
<dbReference type="SUPFAM" id="SSF55298">
    <property type="entry name" value="YjgF-like"/>
    <property type="match status" value="1"/>
</dbReference>
<evidence type="ECO:0000256" key="1">
    <source>
        <dbReference type="ARBA" id="ARBA00010552"/>
    </source>
</evidence>
<comment type="similarity">
    <text evidence="1">Belongs to the RutC family.</text>
</comment>
<dbReference type="Gene3D" id="3.30.1330.40">
    <property type="entry name" value="RutC-like"/>
    <property type="match status" value="1"/>
</dbReference>
<evidence type="ECO:0008006" key="4">
    <source>
        <dbReference type="Google" id="ProtNLM"/>
    </source>
</evidence>
<dbReference type="Pfam" id="PF01042">
    <property type="entry name" value="Ribonuc_L-PSP"/>
    <property type="match status" value="1"/>
</dbReference>
<dbReference type="InterPro" id="IPR035959">
    <property type="entry name" value="RutC-like_sf"/>
</dbReference>
<reference evidence="2 3" key="1">
    <citation type="submission" date="2016-04" db="EMBL/GenBank/DDBJ databases">
        <title>Complete Genome Sequence of Halotalea alkalilenta IHB B 13600.</title>
        <authorList>
            <person name="Swarnkar M.K."/>
            <person name="Sharma A."/>
            <person name="Kaushal K."/>
            <person name="Soni R."/>
            <person name="Rana S."/>
            <person name="Singh A.K."/>
            <person name="Gulati A."/>
        </authorList>
    </citation>
    <scope>NUCLEOTIDE SEQUENCE [LARGE SCALE GENOMIC DNA]</scope>
    <source>
        <strain evidence="2 3">IHB B 13600</strain>
    </source>
</reference>
<accession>A0A172YB96</accession>
<dbReference type="PROSITE" id="PS01094">
    <property type="entry name" value="UPF0076"/>
    <property type="match status" value="1"/>
</dbReference>
<name>A0A172YB96_9GAMM</name>
<dbReference type="GO" id="GO:0005829">
    <property type="term" value="C:cytosol"/>
    <property type="evidence" value="ECO:0007669"/>
    <property type="project" value="TreeGrafter"/>
</dbReference>
<gene>
    <name evidence="2" type="ORF">A5892_02745</name>
</gene>
<dbReference type="PANTHER" id="PTHR11803">
    <property type="entry name" value="2-IMINOBUTANOATE/2-IMINOPROPANOATE DEAMINASE RIDA"/>
    <property type="match status" value="1"/>
</dbReference>
<dbReference type="EMBL" id="CP015243">
    <property type="protein sequence ID" value="ANF56520.1"/>
    <property type="molecule type" value="Genomic_DNA"/>
</dbReference>
<protein>
    <recommendedName>
        <fullName evidence="4">Enamine deaminase RidA</fullName>
    </recommendedName>
</protein>